<organism evidence="1 2">
    <name type="scientific">Leptospira interrogans str. FPW1039</name>
    <dbReference type="NCBI Taxonomy" id="1193040"/>
    <lineage>
        <taxon>Bacteria</taxon>
        <taxon>Pseudomonadati</taxon>
        <taxon>Spirochaetota</taxon>
        <taxon>Spirochaetia</taxon>
        <taxon>Leptospirales</taxon>
        <taxon>Leptospiraceae</taxon>
        <taxon>Leptospira</taxon>
    </lineage>
</organism>
<reference evidence="1 2" key="1">
    <citation type="submission" date="2013-01" db="EMBL/GenBank/DDBJ databases">
        <authorList>
            <person name="Harkins D.M."/>
            <person name="Durkin A.S."/>
            <person name="Brinkac L.M."/>
            <person name="Haft D.H."/>
            <person name="Selengut J.D."/>
            <person name="Sanka R."/>
            <person name="DePew J."/>
            <person name="Purushe J."/>
            <person name="Peacock S.J."/>
            <person name="Thaipadungpanit J."/>
            <person name="Wuthiekanun V.W."/>
            <person name="Day N.P."/>
            <person name="Vinetz J.M."/>
            <person name="Sutton G.G."/>
            <person name="Nierman W.C."/>
            <person name="Fouts D.E."/>
        </authorList>
    </citation>
    <scope>NUCLEOTIDE SEQUENCE [LARGE SCALE GENOMIC DNA]</scope>
    <source>
        <strain evidence="1 2">FPW1039</strain>
    </source>
</reference>
<dbReference type="Proteomes" id="UP000012164">
    <property type="component" value="Unassembled WGS sequence"/>
</dbReference>
<sequence>MKPAAKEVGNYASALRKGFQLVKDSKLLTGKHILAVQEELEKNKAGYRRLSGTDLKNQQTGEVIYTPPQSLK</sequence>
<proteinExistence type="predicted"/>
<name>A0A0F6IDI4_LEPIR</name>
<dbReference type="EMBL" id="AKWR02000141">
    <property type="protein sequence ID" value="EMJ36109.1"/>
    <property type="molecule type" value="Genomic_DNA"/>
</dbReference>
<accession>A0A0F6IDI4</accession>
<comment type="caution">
    <text evidence="1">The sequence shown here is derived from an EMBL/GenBank/DDBJ whole genome shotgun (WGS) entry which is preliminary data.</text>
</comment>
<dbReference type="AlphaFoldDB" id="A0A0F6IDI4"/>
<protein>
    <submittedName>
        <fullName evidence="1">Uncharacterized protein</fullName>
    </submittedName>
</protein>
<evidence type="ECO:0000313" key="1">
    <source>
        <dbReference type="EMBL" id="EMJ36109.1"/>
    </source>
</evidence>
<gene>
    <name evidence="1" type="ORF">LEP1GSC079_2378</name>
</gene>
<evidence type="ECO:0000313" key="2">
    <source>
        <dbReference type="Proteomes" id="UP000012164"/>
    </source>
</evidence>